<evidence type="ECO:0000256" key="1">
    <source>
        <dbReference type="SAM" id="Coils"/>
    </source>
</evidence>
<sequence>MLGEQVVFKHQVEGGEPINFVFKHMAIANARGCHSCDRHTMKVIKIYKTTASVYTTCQICFLQESKNDNNVPTREPIEEYNKKLFKCPARKCPIHQSFNDFVNGRCCKDAVRKINYELRREMCNSQRDYQKEVEEEIKIEKKIEEAEINLRKRKGEDEEAKQALKKATIEAERTEEALKTAEEELKTLKTSLSSIQKKVDAKQQKLDAAVTCAVPNIMTFQQKKKQTAIKYGGYKGSYFTADGERKTFEGGYRIREKPAWRQSRENKPKNNQNWKNNVSKPQRSRIEPKPLFDYEYGASVVPLESVIDVDLDYMEMDKKIFEESGVFTRFLGTELEKEVDGQTVKYKFPLPVEKTENSLQRQILPADMVLRDFSNLTTSFQEKILNGKGIPVMNGKFLAIFMWDTNWGQMRMNLSSITKGSRIEQKEAFEGRGNEVLDGSDIDSTVTNGAVFPDGTWRMDVSFLTGQTFSYWGKSKSGWMLEGCFTCLGCAFTANQCLGRVFLMPDQLTMEQSTQFFIDSALEKFTLPEDQEPTDERDLSKYKKHLMKLERTLKQMGSLKNPKGTKRSKKFNGGASDLFFNEDFGVEAFYEKLKNFINERFGEKERHSKRQWNKMMMKIMAVCEYDMKRCPEELREFESKDQIRLMNSRL</sequence>
<keyword evidence="4" id="KW-1185">Reference proteome</keyword>
<evidence type="ECO:0000256" key="2">
    <source>
        <dbReference type="SAM" id="MobiDB-lite"/>
    </source>
</evidence>
<protein>
    <submittedName>
        <fullName evidence="3">Oidioi.mRNA.OKI2018_I69.XSR.g16537.t1.cds</fullName>
    </submittedName>
</protein>
<feature type="region of interest" description="Disordered" evidence="2">
    <location>
        <begin position="258"/>
        <end position="282"/>
    </location>
</feature>
<reference evidence="3 4" key="1">
    <citation type="submission" date="2021-04" db="EMBL/GenBank/DDBJ databases">
        <authorList>
            <person name="Bliznina A."/>
        </authorList>
    </citation>
    <scope>NUCLEOTIDE SEQUENCE [LARGE SCALE GENOMIC DNA]</scope>
</reference>
<gene>
    <name evidence="3" type="ORF">OKIOD_LOCUS8095</name>
</gene>
<dbReference type="Proteomes" id="UP001158576">
    <property type="component" value="Chromosome XSR"/>
</dbReference>
<name>A0ABN7SKM6_OIKDI</name>
<accession>A0ABN7SKM6</accession>
<dbReference type="EMBL" id="OU015569">
    <property type="protein sequence ID" value="CAG5099467.1"/>
    <property type="molecule type" value="Genomic_DNA"/>
</dbReference>
<feature type="compositionally biased region" description="Low complexity" evidence="2">
    <location>
        <begin position="269"/>
        <end position="280"/>
    </location>
</feature>
<evidence type="ECO:0000313" key="3">
    <source>
        <dbReference type="EMBL" id="CAG5099467.1"/>
    </source>
</evidence>
<evidence type="ECO:0000313" key="4">
    <source>
        <dbReference type="Proteomes" id="UP001158576"/>
    </source>
</evidence>
<proteinExistence type="predicted"/>
<organism evidence="3 4">
    <name type="scientific">Oikopleura dioica</name>
    <name type="common">Tunicate</name>
    <dbReference type="NCBI Taxonomy" id="34765"/>
    <lineage>
        <taxon>Eukaryota</taxon>
        <taxon>Metazoa</taxon>
        <taxon>Chordata</taxon>
        <taxon>Tunicata</taxon>
        <taxon>Appendicularia</taxon>
        <taxon>Copelata</taxon>
        <taxon>Oikopleuridae</taxon>
        <taxon>Oikopleura</taxon>
    </lineage>
</organism>
<feature type="coiled-coil region" evidence="1">
    <location>
        <begin position="129"/>
        <end position="205"/>
    </location>
</feature>
<keyword evidence="1" id="KW-0175">Coiled coil</keyword>
<feature type="compositionally biased region" description="Basic and acidic residues" evidence="2">
    <location>
        <begin position="258"/>
        <end position="268"/>
    </location>
</feature>